<dbReference type="PANTHER" id="PTHR33365">
    <property type="entry name" value="YALI0B05434P"/>
    <property type="match status" value="1"/>
</dbReference>
<sequence length="172" mass="19813">MGKDPTTAAKLSDEIWGLGNDSYASIFDVYRQLHCLNTLRKLIYPDYYPQHAWQHSADPQAMFEIHMNHCVDILMQAIQCNGNVNLITMHWVETEPFPFPDMSVNRKCVDFEGLTKWRLENTIDITKFNDTMDKPLGVKQLKSPDGFYTYFRPGKVNPNHVGGANPDEDFNL</sequence>
<dbReference type="GO" id="GO:0043386">
    <property type="term" value="P:mycotoxin biosynthetic process"/>
    <property type="evidence" value="ECO:0007669"/>
    <property type="project" value="InterPro"/>
</dbReference>
<dbReference type="InterPro" id="IPR021765">
    <property type="entry name" value="UstYa-like"/>
</dbReference>
<dbReference type="AlphaFoldDB" id="A0A6A6WPQ8"/>
<evidence type="ECO:0000256" key="1">
    <source>
        <dbReference type="ARBA" id="ARBA00035112"/>
    </source>
</evidence>
<dbReference type="PANTHER" id="PTHR33365:SF14">
    <property type="entry name" value="TAT PATHWAY SIGNAL SEQUENCE"/>
    <property type="match status" value="1"/>
</dbReference>
<gene>
    <name evidence="2" type="ORF">K505DRAFT_260666</name>
</gene>
<dbReference type="EMBL" id="MU002552">
    <property type="protein sequence ID" value="KAF2786092.1"/>
    <property type="molecule type" value="Genomic_DNA"/>
</dbReference>
<comment type="similarity">
    <text evidence="1">Belongs to the ustYa family.</text>
</comment>
<evidence type="ECO:0000313" key="2">
    <source>
        <dbReference type="EMBL" id="KAF2786092.1"/>
    </source>
</evidence>
<accession>A0A6A6WPQ8</accession>
<proteinExistence type="inferred from homology"/>
<protein>
    <recommendedName>
        <fullName evidence="4">Tat pathway signal sequence</fullName>
    </recommendedName>
</protein>
<name>A0A6A6WPQ8_9PLEO</name>
<evidence type="ECO:0008006" key="4">
    <source>
        <dbReference type="Google" id="ProtNLM"/>
    </source>
</evidence>
<organism evidence="2 3">
    <name type="scientific">Melanomma pulvis-pyrius CBS 109.77</name>
    <dbReference type="NCBI Taxonomy" id="1314802"/>
    <lineage>
        <taxon>Eukaryota</taxon>
        <taxon>Fungi</taxon>
        <taxon>Dikarya</taxon>
        <taxon>Ascomycota</taxon>
        <taxon>Pezizomycotina</taxon>
        <taxon>Dothideomycetes</taxon>
        <taxon>Pleosporomycetidae</taxon>
        <taxon>Pleosporales</taxon>
        <taxon>Melanommataceae</taxon>
        <taxon>Melanomma</taxon>
    </lineage>
</organism>
<evidence type="ECO:0000313" key="3">
    <source>
        <dbReference type="Proteomes" id="UP000799757"/>
    </source>
</evidence>
<dbReference type="OrthoDB" id="3687641at2759"/>
<reference evidence="2" key="1">
    <citation type="journal article" date="2020" name="Stud. Mycol.">
        <title>101 Dothideomycetes genomes: a test case for predicting lifestyles and emergence of pathogens.</title>
        <authorList>
            <person name="Haridas S."/>
            <person name="Albert R."/>
            <person name="Binder M."/>
            <person name="Bloem J."/>
            <person name="Labutti K."/>
            <person name="Salamov A."/>
            <person name="Andreopoulos B."/>
            <person name="Baker S."/>
            <person name="Barry K."/>
            <person name="Bills G."/>
            <person name="Bluhm B."/>
            <person name="Cannon C."/>
            <person name="Castanera R."/>
            <person name="Culley D."/>
            <person name="Daum C."/>
            <person name="Ezra D."/>
            <person name="Gonzalez J."/>
            <person name="Henrissat B."/>
            <person name="Kuo A."/>
            <person name="Liang C."/>
            <person name="Lipzen A."/>
            <person name="Lutzoni F."/>
            <person name="Magnuson J."/>
            <person name="Mondo S."/>
            <person name="Nolan M."/>
            <person name="Ohm R."/>
            <person name="Pangilinan J."/>
            <person name="Park H.-J."/>
            <person name="Ramirez L."/>
            <person name="Alfaro M."/>
            <person name="Sun H."/>
            <person name="Tritt A."/>
            <person name="Yoshinaga Y."/>
            <person name="Zwiers L.-H."/>
            <person name="Turgeon B."/>
            <person name="Goodwin S."/>
            <person name="Spatafora J."/>
            <person name="Crous P."/>
            <person name="Grigoriev I."/>
        </authorList>
    </citation>
    <scope>NUCLEOTIDE SEQUENCE</scope>
    <source>
        <strain evidence="2">CBS 109.77</strain>
    </source>
</reference>
<dbReference type="Pfam" id="PF11807">
    <property type="entry name" value="UstYa"/>
    <property type="match status" value="1"/>
</dbReference>
<keyword evidence="3" id="KW-1185">Reference proteome</keyword>
<dbReference type="Proteomes" id="UP000799757">
    <property type="component" value="Unassembled WGS sequence"/>
</dbReference>